<dbReference type="AlphaFoldDB" id="A0A1G8K1V0"/>
<dbReference type="InterPro" id="IPR001387">
    <property type="entry name" value="Cro/C1-type_HTH"/>
</dbReference>
<organism evidence="2 3">
    <name type="scientific">Arthrobacter subterraneus</name>
    <dbReference type="NCBI Taxonomy" id="335973"/>
    <lineage>
        <taxon>Bacteria</taxon>
        <taxon>Bacillati</taxon>
        <taxon>Actinomycetota</taxon>
        <taxon>Actinomycetes</taxon>
        <taxon>Micrococcales</taxon>
        <taxon>Micrococcaceae</taxon>
        <taxon>Arthrobacter</taxon>
    </lineage>
</organism>
<evidence type="ECO:0000313" key="3">
    <source>
        <dbReference type="Proteomes" id="UP000199258"/>
    </source>
</evidence>
<dbReference type="InterPro" id="IPR010982">
    <property type="entry name" value="Lambda_DNA-bd_dom_sf"/>
</dbReference>
<sequence length="221" mass="24375">MNNDERDRLVAELLERPQERELILRDAELTDRERTELAGIVETADALWLAAQGAPALEDDPVAAMLGLLPDSECRLDSAALSRVRKRARLSVSDVAARLRERGWEFDKSDVFRWETRTATDVSPAVVQAIAEIFGAPVDDLISAPSVSSLPDHVGAVRAHPLFAQLVDRWSQARRVSRAVATATLESRMLATVHRGEHPDTEQLLRSLDALVASVEQADRG</sequence>
<gene>
    <name evidence="2" type="ORF">SAMN04488693_11016</name>
</gene>
<dbReference type="GO" id="GO:0003677">
    <property type="term" value="F:DNA binding"/>
    <property type="evidence" value="ECO:0007669"/>
    <property type="project" value="InterPro"/>
</dbReference>
<proteinExistence type="predicted"/>
<keyword evidence="3" id="KW-1185">Reference proteome</keyword>
<dbReference type="PROSITE" id="PS50943">
    <property type="entry name" value="HTH_CROC1"/>
    <property type="match status" value="1"/>
</dbReference>
<dbReference type="STRING" id="335973.SAMN04488693_11016"/>
<dbReference type="EMBL" id="FNDT01000010">
    <property type="protein sequence ID" value="SDI36770.1"/>
    <property type="molecule type" value="Genomic_DNA"/>
</dbReference>
<dbReference type="Proteomes" id="UP000199258">
    <property type="component" value="Unassembled WGS sequence"/>
</dbReference>
<accession>A0A1G8K1V0</accession>
<dbReference type="Gene3D" id="1.10.260.40">
    <property type="entry name" value="lambda repressor-like DNA-binding domains"/>
    <property type="match status" value="1"/>
</dbReference>
<dbReference type="OrthoDB" id="5061777at2"/>
<dbReference type="RefSeq" id="WP_090586855.1">
    <property type="nucleotide sequence ID" value="NZ_FNDT01000010.1"/>
</dbReference>
<reference evidence="2 3" key="1">
    <citation type="submission" date="2016-10" db="EMBL/GenBank/DDBJ databases">
        <authorList>
            <person name="de Groot N.N."/>
        </authorList>
    </citation>
    <scope>NUCLEOTIDE SEQUENCE [LARGE SCALE GENOMIC DNA]</scope>
    <source>
        <strain evidence="2 3">NP_1H</strain>
    </source>
</reference>
<protein>
    <submittedName>
        <fullName evidence="2">Helix-turn-helix domain-containing protein</fullName>
    </submittedName>
</protein>
<evidence type="ECO:0000259" key="1">
    <source>
        <dbReference type="PROSITE" id="PS50943"/>
    </source>
</evidence>
<evidence type="ECO:0000313" key="2">
    <source>
        <dbReference type="EMBL" id="SDI36770.1"/>
    </source>
</evidence>
<name>A0A1G8K1V0_9MICC</name>
<feature type="domain" description="HTH cro/C1-type" evidence="1">
    <location>
        <begin position="81"/>
        <end position="141"/>
    </location>
</feature>